<evidence type="ECO:0000259" key="3">
    <source>
        <dbReference type="PROSITE" id="PS51371"/>
    </source>
</evidence>
<feature type="domain" description="CBS" evidence="3">
    <location>
        <begin position="8"/>
        <end position="67"/>
    </location>
</feature>
<feature type="domain" description="CBS" evidence="3">
    <location>
        <begin position="73"/>
        <end position="129"/>
    </location>
</feature>
<evidence type="ECO:0000313" key="5">
    <source>
        <dbReference type="Proteomes" id="UP000637720"/>
    </source>
</evidence>
<accession>A0A8J3B7Z3</accession>
<dbReference type="InterPro" id="IPR000644">
    <property type="entry name" value="CBS_dom"/>
</dbReference>
<keyword evidence="5" id="KW-1185">Reference proteome</keyword>
<evidence type="ECO:0000256" key="1">
    <source>
        <dbReference type="ARBA" id="ARBA00023122"/>
    </source>
</evidence>
<comment type="caution">
    <text evidence="4">The sequence shown here is derived from an EMBL/GenBank/DDBJ whole genome shotgun (WGS) entry which is preliminary data.</text>
</comment>
<dbReference type="AlphaFoldDB" id="A0A8J3B7Z3"/>
<dbReference type="CDD" id="cd04622">
    <property type="entry name" value="CBS_pair_HRP1_like"/>
    <property type="match status" value="1"/>
</dbReference>
<dbReference type="Pfam" id="PF00571">
    <property type="entry name" value="CBS"/>
    <property type="match status" value="2"/>
</dbReference>
<dbReference type="SMART" id="SM00116">
    <property type="entry name" value="CBS"/>
    <property type="match status" value="2"/>
</dbReference>
<dbReference type="Proteomes" id="UP000637720">
    <property type="component" value="Unassembled WGS sequence"/>
</dbReference>
<protein>
    <submittedName>
        <fullName evidence="4">CBS domain-containing protein</fullName>
    </submittedName>
</protein>
<evidence type="ECO:0000256" key="2">
    <source>
        <dbReference type="PROSITE-ProRule" id="PRU00703"/>
    </source>
</evidence>
<organism evidence="4 5">
    <name type="scientific">Calditerricola satsumensis</name>
    <dbReference type="NCBI Taxonomy" id="373054"/>
    <lineage>
        <taxon>Bacteria</taxon>
        <taxon>Bacillati</taxon>
        <taxon>Bacillota</taxon>
        <taxon>Bacilli</taxon>
        <taxon>Bacillales</taxon>
        <taxon>Bacillaceae</taxon>
        <taxon>Calditerricola</taxon>
    </lineage>
</organism>
<evidence type="ECO:0000313" key="4">
    <source>
        <dbReference type="EMBL" id="GGJ99962.1"/>
    </source>
</evidence>
<dbReference type="SUPFAM" id="SSF54631">
    <property type="entry name" value="CBS-domain pair"/>
    <property type="match status" value="1"/>
</dbReference>
<keyword evidence="1 2" id="KW-0129">CBS domain</keyword>
<dbReference type="InterPro" id="IPR051257">
    <property type="entry name" value="Diverse_CBS-Domain"/>
</dbReference>
<dbReference type="RefSeq" id="WP_054669450.1">
    <property type="nucleotide sequence ID" value="NZ_BMOF01000021.1"/>
</dbReference>
<reference evidence="4" key="1">
    <citation type="journal article" date="2014" name="Int. J. Syst. Evol. Microbiol.">
        <title>Complete genome sequence of Corynebacterium casei LMG S-19264T (=DSM 44701T), isolated from a smear-ripened cheese.</title>
        <authorList>
            <consortium name="US DOE Joint Genome Institute (JGI-PGF)"/>
            <person name="Walter F."/>
            <person name="Albersmeier A."/>
            <person name="Kalinowski J."/>
            <person name="Ruckert C."/>
        </authorList>
    </citation>
    <scope>NUCLEOTIDE SEQUENCE</scope>
    <source>
        <strain evidence="4">JCM 14719</strain>
    </source>
</reference>
<proteinExistence type="predicted"/>
<name>A0A8J3B7Z3_9BACI</name>
<dbReference type="PANTHER" id="PTHR43080:SF2">
    <property type="entry name" value="CBS DOMAIN-CONTAINING PROTEIN"/>
    <property type="match status" value="1"/>
</dbReference>
<reference evidence="4" key="2">
    <citation type="submission" date="2020-09" db="EMBL/GenBank/DDBJ databases">
        <authorList>
            <person name="Sun Q."/>
            <person name="Ohkuma M."/>
        </authorList>
    </citation>
    <scope>NUCLEOTIDE SEQUENCE</scope>
    <source>
        <strain evidence="4">JCM 14719</strain>
    </source>
</reference>
<gene>
    <name evidence="4" type="ORF">GCM10007043_12540</name>
</gene>
<dbReference type="InterPro" id="IPR046342">
    <property type="entry name" value="CBS_dom_sf"/>
</dbReference>
<dbReference type="PANTHER" id="PTHR43080">
    <property type="entry name" value="CBS DOMAIN-CONTAINING PROTEIN CBSX3, MITOCHONDRIAL"/>
    <property type="match status" value="1"/>
</dbReference>
<sequence>MTLLRDVMTTNVATCTPQDNVYEAAVKMRDLNVGGIPVVDESGRVIGMVTDRDLVIRGIAEKSPNSTAVSAIMTRDVVVGRPDMTVDEAAELMAQRQIRRLPVVDENGRLVGIVALGDLAVRDIHQDEAAQALTQISEPARPNLDNPTVSY</sequence>
<dbReference type="EMBL" id="BMOF01000021">
    <property type="protein sequence ID" value="GGJ99962.1"/>
    <property type="molecule type" value="Genomic_DNA"/>
</dbReference>
<dbReference type="Gene3D" id="3.10.580.10">
    <property type="entry name" value="CBS-domain"/>
    <property type="match status" value="1"/>
</dbReference>
<dbReference type="PROSITE" id="PS51371">
    <property type="entry name" value="CBS"/>
    <property type="match status" value="2"/>
</dbReference>